<proteinExistence type="predicted"/>
<organism evidence="2 3">
    <name type="scientific">Candidatus Magnetoglobus multicellularis str. Araruama</name>
    <dbReference type="NCBI Taxonomy" id="890399"/>
    <lineage>
        <taxon>Bacteria</taxon>
        <taxon>Pseudomonadati</taxon>
        <taxon>Thermodesulfobacteriota</taxon>
        <taxon>Desulfobacteria</taxon>
        <taxon>Desulfobacterales</taxon>
        <taxon>Desulfobacteraceae</taxon>
        <taxon>Candidatus Magnetoglobus</taxon>
    </lineage>
</organism>
<dbReference type="PROSITE" id="PS51257">
    <property type="entry name" value="PROKAR_LIPOPROTEIN"/>
    <property type="match status" value="1"/>
</dbReference>
<keyword evidence="1" id="KW-0732">Signal</keyword>
<gene>
    <name evidence="2" type="ORF">OMM_00554</name>
</gene>
<dbReference type="AlphaFoldDB" id="A0A1V1PGP8"/>
<comment type="caution">
    <text evidence="2">The sequence shown here is derived from an EMBL/GenBank/DDBJ whole genome shotgun (WGS) entry which is preliminary data.</text>
</comment>
<sequence>MKLHKLFCMMIGILSICLITSCSSPDYVHYKEDSPPWLIEMKNHKGLTELPGKKVQKQIARGFELCGLSEDMWDDNGLGWCSAFLNYILIEKCGLKGTRNAKANSFLTYGARVGLKKGAIGIFKTGSQYHVAVIESWRKTDQGILITCWGGNQTNEVRPTEYPSKDLIDTRWPTTEQVL</sequence>
<reference evidence="3" key="1">
    <citation type="submission" date="2012-11" db="EMBL/GenBank/DDBJ databases">
        <authorList>
            <person name="Lucero-Rivera Y.E."/>
            <person name="Tovar-Ramirez D."/>
        </authorList>
    </citation>
    <scope>NUCLEOTIDE SEQUENCE [LARGE SCALE GENOMIC DNA]</scope>
    <source>
        <strain evidence="3">Araruama</strain>
    </source>
</reference>
<dbReference type="Proteomes" id="UP000189670">
    <property type="component" value="Unassembled WGS sequence"/>
</dbReference>
<evidence type="ECO:0000256" key="1">
    <source>
        <dbReference type="SAM" id="SignalP"/>
    </source>
</evidence>
<evidence type="ECO:0000313" key="3">
    <source>
        <dbReference type="Proteomes" id="UP000189670"/>
    </source>
</evidence>
<name>A0A1V1PGP8_9BACT</name>
<feature type="chain" id="PRO_5010726607" description="Peptidase C51 domain-containing protein" evidence="1">
    <location>
        <begin position="25"/>
        <end position="179"/>
    </location>
</feature>
<feature type="signal peptide" evidence="1">
    <location>
        <begin position="1"/>
        <end position="24"/>
    </location>
</feature>
<evidence type="ECO:0000313" key="2">
    <source>
        <dbReference type="EMBL" id="ETR73976.1"/>
    </source>
</evidence>
<dbReference type="EMBL" id="ATBP01000028">
    <property type="protein sequence ID" value="ETR73976.1"/>
    <property type="molecule type" value="Genomic_DNA"/>
</dbReference>
<accession>A0A1V1PGP8</accession>
<protein>
    <recommendedName>
        <fullName evidence="4">Peptidase C51 domain-containing protein</fullName>
    </recommendedName>
</protein>
<evidence type="ECO:0008006" key="4">
    <source>
        <dbReference type="Google" id="ProtNLM"/>
    </source>
</evidence>